<accession>A0A6C0AUA4</accession>
<feature type="compositionally biased region" description="Basic residues" evidence="1">
    <location>
        <begin position="21"/>
        <end position="31"/>
    </location>
</feature>
<proteinExistence type="predicted"/>
<protein>
    <submittedName>
        <fullName evidence="2">Uncharacterized protein</fullName>
    </submittedName>
</protein>
<organism evidence="2">
    <name type="scientific">viral metagenome</name>
    <dbReference type="NCBI Taxonomy" id="1070528"/>
    <lineage>
        <taxon>unclassified sequences</taxon>
        <taxon>metagenomes</taxon>
        <taxon>organismal metagenomes</taxon>
    </lineage>
</organism>
<dbReference type="Pfam" id="PF19058">
    <property type="entry name" value="DUF5754"/>
    <property type="match status" value="1"/>
</dbReference>
<feature type="region of interest" description="Disordered" evidence="1">
    <location>
        <begin position="18"/>
        <end position="46"/>
    </location>
</feature>
<dbReference type="InterPro" id="IPR043930">
    <property type="entry name" value="DUF5754"/>
</dbReference>
<dbReference type="AlphaFoldDB" id="A0A6C0AUA4"/>
<evidence type="ECO:0000256" key="1">
    <source>
        <dbReference type="SAM" id="MobiDB-lite"/>
    </source>
</evidence>
<dbReference type="EMBL" id="MN740864">
    <property type="protein sequence ID" value="QHS82940.1"/>
    <property type="molecule type" value="Genomic_DNA"/>
</dbReference>
<evidence type="ECO:0000313" key="2">
    <source>
        <dbReference type="EMBL" id="QHS82940.1"/>
    </source>
</evidence>
<sequence length="129" mass="14519">MSTPPYARSLQLASKAAAHASRVKAASKRRASKDSARRDKLLRVTRSTAPGKRFTAHFANGRATHFGDPASRTYLDHGDRDRRLAYRTRHAKDLATHDPYRAGYLSYFLLWGVHSSMDAAVRAYNRALF</sequence>
<name>A0A6C0AUA4_9ZZZZ</name>
<feature type="compositionally biased region" description="Basic and acidic residues" evidence="1">
    <location>
        <begin position="32"/>
        <end position="42"/>
    </location>
</feature>
<reference evidence="2" key="1">
    <citation type="journal article" date="2020" name="Nature">
        <title>Giant virus diversity and host interactions through global metagenomics.</title>
        <authorList>
            <person name="Schulz F."/>
            <person name="Roux S."/>
            <person name="Paez-Espino D."/>
            <person name="Jungbluth S."/>
            <person name="Walsh D.A."/>
            <person name="Denef V.J."/>
            <person name="McMahon K.D."/>
            <person name="Konstantinidis K.T."/>
            <person name="Eloe-Fadrosh E.A."/>
            <person name="Kyrpides N.C."/>
            <person name="Woyke T."/>
        </authorList>
    </citation>
    <scope>NUCLEOTIDE SEQUENCE</scope>
    <source>
        <strain evidence="2">GVMAG-S-1103017-74</strain>
    </source>
</reference>